<evidence type="ECO:0000256" key="8">
    <source>
        <dbReference type="SAM" id="Phobius"/>
    </source>
</evidence>
<gene>
    <name evidence="12" type="ORF">D9757_005265</name>
</gene>
<feature type="region of interest" description="Disordered" evidence="7">
    <location>
        <begin position="40"/>
        <end position="63"/>
    </location>
</feature>
<organism evidence="12 13">
    <name type="scientific">Collybiopsis confluens</name>
    <dbReference type="NCBI Taxonomy" id="2823264"/>
    <lineage>
        <taxon>Eukaryota</taxon>
        <taxon>Fungi</taxon>
        <taxon>Dikarya</taxon>
        <taxon>Basidiomycota</taxon>
        <taxon>Agaricomycotina</taxon>
        <taxon>Agaricomycetes</taxon>
        <taxon>Agaricomycetidae</taxon>
        <taxon>Agaricales</taxon>
        <taxon>Marasmiineae</taxon>
        <taxon>Omphalotaceae</taxon>
        <taxon>Collybiopsis</taxon>
    </lineage>
</organism>
<dbReference type="Pfam" id="PF07662">
    <property type="entry name" value="Nucleos_tra2_C"/>
    <property type="match status" value="1"/>
</dbReference>
<comment type="similarity">
    <text evidence="2">Belongs to the concentrative nucleoside transporter (CNT) (TC 2.A.41) family.</text>
</comment>
<evidence type="ECO:0000256" key="2">
    <source>
        <dbReference type="ARBA" id="ARBA00009033"/>
    </source>
</evidence>
<keyword evidence="5 8" id="KW-1133">Transmembrane helix</keyword>
<sequence>MDGSSSTHSFQVIKTDRSHSSPQLVTNVFPKAEAFEIEPNTSTDTTVRATADEKDLNPGPENPSGARTGFFTVRHVRAVAWAICAAAILAWWICTIVLRPPGYGWIAQTVIAWFALLLIASKFLSIKKWTPGSFVNNWDSSRQSWLRIPYLVRLAIGWLVVIGIFMALLFGFRSDVQSSLSTRAIPLLGVFTFQLIFCLISENRSKIPWPTVVLGLILQQIIAMFVLKTRAGFDIFHWIITVVVDFFNSGISAKIFLLDEDTVNKQWFVVNVTAAVLFFLATVEVLYHVGVMQWVLRKLGWVFFTLMNISGAEAVVAAASPIVGQGDAPCLVRPYMNLMTRSELHLVLTAGYSTVSGTFMIIYISLGIPAQNLITSAVMSVPAVIAVSKMRCPETEEPITMGGVVIDRGEQKSRPQNILHAFVKGATFGLYIVGQIVANTLVFLSLLSLVNSLLTWIGIGFGIHQLTLQLIFSYILYPLAFLIGIPRNELLPVSRLLATKLVANELLAYQELQALMQTDAALSARAYTITTYALCGFANLSSLAVTGVISALAPERARTVVGIAPSALFCGFLTTMQTAAIA</sequence>
<dbReference type="Proteomes" id="UP000518752">
    <property type="component" value="Unassembled WGS sequence"/>
</dbReference>
<keyword evidence="3" id="KW-1003">Cell membrane</keyword>
<dbReference type="Pfam" id="PF07670">
    <property type="entry name" value="Gate"/>
    <property type="match status" value="1"/>
</dbReference>
<dbReference type="InterPro" id="IPR011642">
    <property type="entry name" value="Gate_dom"/>
</dbReference>
<feature type="transmembrane region" description="Helical" evidence="8">
    <location>
        <begin position="104"/>
        <end position="124"/>
    </location>
</feature>
<feature type="domain" description="Concentrative nucleoside transporter N-terminal" evidence="9">
    <location>
        <begin position="188"/>
        <end position="250"/>
    </location>
</feature>
<feature type="compositionally biased region" description="Polar residues" evidence="7">
    <location>
        <begin position="1"/>
        <end position="12"/>
    </location>
</feature>
<evidence type="ECO:0000256" key="7">
    <source>
        <dbReference type="SAM" id="MobiDB-lite"/>
    </source>
</evidence>
<dbReference type="PANTHER" id="PTHR10590:SF4">
    <property type="entry name" value="SOLUTE CARRIER FAMILY 28 MEMBER 3"/>
    <property type="match status" value="1"/>
</dbReference>
<comment type="caution">
    <text evidence="12">The sequence shown here is derived from an EMBL/GenBank/DDBJ whole genome shotgun (WGS) entry which is preliminary data.</text>
</comment>
<feature type="transmembrane region" description="Helical" evidence="8">
    <location>
        <begin position="268"/>
        <end position="289"/>
    </location>
</feature>
<feature type="transmembrane region" description="Helical" evidence="8">
    <location>
        <begin position="301"/>
        <end position="323"/>
    </location>
</feature>
<feature type="domain" description="Nucleoside transporter/FeoB GTPase Gate" evidence="11">
    <location>
        <begin position="270"/>
        <end position="367"/>
    </location>
</feature>
<dbReference type="InterPro" id="IPR011657">
    <property type="entry name" value="CNT_C_dom"/>
</dbReference>
<dbReference type="Pfam" id="PF01773">
    <property type="entry name" value="Nucleos_tra2_N"/>
    <property type="match status" value="1"/>
</dbReference>
<proteinExistence type="inferred from homology"/>
<evidence type="ECO:0000256" key="3">
    <source>
        <dbReference type="ARBA" id="ARBA00022475"/>
    </source>
</evidence>
<feature type="transmembrane region" description="Helical" evidence="8">
    <location>
        <begin position="344"/>
        <end position="366"/>
    </location>
</feature>
<evidence type="ECO:0000256" key="4">
    <source>
        <dbReference type="ARBA" id="ARBA00022692"/>
    </source>
</evidence>
<dbReference type="GO" id="GO:0005886">
    <property type="term" value="C:plasma membrane"/>
    <property type="evidence" value="ECO:0007669"/>
    <property type="project" value="UniProtKB-SubCell"/>
</dbReference>
<dbReference type="AlphaFoldDB" id="A0A8H5HVT7"/>
<evidence type="ECO:0000259" key="9">
    <source>
        <dbReference type="Pfam" id="PF01773"/>
    </source>
</evidence>
<reference evidence="12 13" key="1">
    <citation type="journal article" date="2020" name="ISME J.">
        <title>Uncovering the hidden diversity of litter-decomposition mechanisms in mushroom-forming fungi.</title>
        <authorList>
            <person name="Floudas D."/>
            <person name="Bentzer J."/>
            <person name="Ahren D."/>
            <person name="Johansson T."/>
            <person name="Persson P."/>
            <person name="Tunlid A."/>
        </authorList>
    </citation>
    <scope>NUCLEOTIDE SEQUENCE [LARGE SCALE GENOMIC DNA]</scope>
    <source>
        <strain evidence="12 13">CBS 406.79</strain>
    </source>
</reference>
<feature type="transmembrane region" description="Helical" evidence="8">
    <location>
        <begin position="235"/>
        <end position="256"/>
    </location>
</feature>
<feature type="transmembrane region" description="Helical" evidence="8">
    <location>
        <begin position="150"/>
        <end position="172"/>
    </location>
</feature>
<evidence type="ECO:0000256" key="1">
    <source>
        <dbReference type="ARBA" id="ARBA00004651"/>
    </source>
</evidence>
<feature type="transmembrane region" description="Helical" evidence="8">
    <location>
        <begin position="529"/>
        <end position="553"/>
    </location>
</feature>
<keyword evidence="4 8" id="KW-0812">Transmembrane</keyword>
<evidence type="ECO:0000313" key="13">
    <source>
        <dbReference type="Proteomes" id="UP000518752"/>
    </source>
</evidence>
<feature type="domain" description="Concentrative nucleoside transporter C-terminal" evidence="10">
    <location>
        <begin position="373"/>
        <end position="582"/>
    </location>
</feature>
<evidence type="ECO:0000259" key="11">
    <source>
        <dbReference type="Pfam" id="PF07670"/>
    </source>
</evidence>
<dbReference type="InterPro" id="IPR008276">
    <property type="entry name" value="C_nuclsd_transpt"/>
</dbReference>
<feature type="transmembrane region" description="Helical" evidence="8">
    <location>
        <begin position="78"/>
        <end position="98"/>
    </location>
</feature>
<dbReference type="PANTHER" id="PTHR10590">
    <property type="entry name" value="SODIUM/NUCLEOSIDE COTRANSPORTER"/>
    <property type="match status" value="1"/>
</dbReference>
<comment type="subcellular location">
    <subcellularLocation>
        <location evidence="1">Cell membrane</location>
        <topology evidence="1">Multi-pass membrane protein</topology>
    </subcellularLocation>
</comment>
<evidence type="ECO:0000256" key="6">
    <source>
        <dbReference type="ARBA" id="ARBA00023136"/>
    </source>
</evidence>
<evidence type="ECO:0000256" key="5">
    <source>
        <dbReference type="ARBA" id="ARBA00022989"/>
    </source>
</evidence>
<feature type="transmembrane region" description="Helical" evidence="8">
    <location>
        <begin position="428"/>
        <end position="454"/>
    </location>
</feature>
<feature type="region of interest" description="Disordered" evidence="7">
    <location>
        <begin position="1"/>
        <end position="23"/>
    </location>
</feature>
<evidence type="ECO:0000259" key="10">
    <source>
        <dbReference type="Pfam" id="PF07662"/>
    </source>
</evidence>
<keyword evidence="6 8" id="KW-0472">Membrane</keyword>
<name>A0A8H5HVT7_9AGAR</name>
<feature type="transmembrane region" description="Helical" evidence="8">
    <location>
        <begin position="207"/>
        <end position="229"/>
    </location>
</feature>
<keyword evidence="13" id="KW-1185">Reference proteome</keyword>
<feature type="transmembrane region" description="Helical" evidence="8">
    <location>
        <begin position="560"/>
        <end position="581"/>
    </location>
</feature>
<accession>A0A8H5HVT7</accession>
<feature type="transmembrane region" description="Helical" evidence="8">
    <location>
        <begin position="466"/>
        <end position="485"/>
    </location>
</feature>
<dbReference type="InterPro" id="IPR002668">
    <property type="entry name" value="CNT_N_dom"/>
</dbReference>
<protein>
    <submittedName>
        <fullName evidence="12">Uncharacterized protein</fullName>
    </submittedName>
</protein>
<dbReference type="EMBL" id="JAACJN010000015">
    <property type="protein sequence ID" value="KAF5390477.1"/>
    <property type="molecule type" value="Genomic_DNA"/>
</dbReference>
<dbReference type="GO" id="GO:0005337">
    <property type="term" value="F:nucleoside transmembrane transporter activity"/>
    <property type="evidence" value="ECO:0007669"/>
    <property type="project" value="InterPro"/>
</dbReference>
<dbReference type="GO" id="GO:0015293">
    <property type="term" value="F:symporter activity"/>
    <property type="evidence" value="ECO:0007669"/>
    <property type="project" value="TreeGrafter"/>
</dbReference>
<evidence type="ECO:0000313" key="12">
    <source>
        <dbReference type="EMBL" id="KAF5390477.1"/>
    </source>
</evidence>
<feature type="transmembrane region" description="Helical" evidence="8">
    <location>
        <begin position="184"/>
        <end position="200"/>
    </location>
</feature>
<dbReference type="OrthoDB" id="6075923at2759"/>